<keyword evidence="2" id="KW-1185">Reference proteome</keyword>
<proteinExistence type="predicted"/>
<comment type="caution">
    <text evidence="1">The sequence shown here is derived from an EMBL/GenBank/DDBJ whole genome shotgun (WGS) entry which is preliminary data.</text>
</comment>
<organism evidence="1 2">
    <name type="scientific">Vagococcus silagei</name>
    <dbReference type="NCBI Taxonomy" id="2508885"/>
    <lineage>
        <taxon>Bacteria</taxon>
        <taxon>Bacillati</taxon>
        <taxon>Bacillota</taxon>
        <taxon>Bacilli</taxon>
        <taxon>Lactobacillales</taxon>
        <taxon>Enterococcaceae</taxon>
        <taxon>Vagococcus</taxon>
    </lineage>
</organism>
<dbReference type="Pfam" id="PF04525">
    <property type="entry name" value="LOR"/>
    <property type="match status" value="1"/>
</dbReference>
<reference evidence="1 2" key="1">
    <citation type="submission" date="2019-01" db="EMBL/GenBank/DDBJ databases">
        <title>Vagococcus silagei sp. nov. isolated from brewer's grain.</title>
        <authorList>
            <person name="Guu J.-R."/>
        </authorList>
    </citation>
    <scope>NUCLEOTIDE SEQUENCE [LARGE SCALE GENOMIC DNA]</scope>
    <source>
        <strain evidence="1 2">2B-2</strain>
    </source>
</reference>
<dbReference type="InterPro" id="IPR007612">
    <property type="entry name" value="LOR"/>
</dbReference>
<evidence type="ECO:0000313" key="2">
    <source>
        <dbReference type="Proteomes" id="UP000310506"/>
    </source>
</evidence>
<dbReference type="AlphaFoldDB" id="A0A4V3TVC3"/>
<dbReference type="RefSeq" id="WP_136135755.1">
    <property type="nucleotide sequence ID" value="NZ_SDGV01000001.1"/>
</dbReference>
<dbReference type="OrthoDB" id="652307at2"/>
<sequence>MTLTIKTEENTIVARKENGDLLFKLNPLRTIPTRKKFDLLDENNNELGTIKRATNNFGLFDLPRFYLKLPGHKEITVLKDMKQFQTMYEINGEKLSIDGEVTGQSFTISESKQKIAKIMVNAEDDQSFSFSIQLDNPDKELLVAAITSIIAMIYEEERYMVRRK</sequence>
<dbReference type="SUPFAM" id="SSF54518">
    <property type="entry name" value="Tubby C-terminal domain-like"/>
    <property type="match status" value="1"/>
</dbReference>
<evidence type="ECO:0000313" key="1">
    <source>
        <dbReference type="EMBL" id="THB62369.1"/>
    </source>
</evidence>
<dbReference type="EMBL" id="SDGV01000001">
    <property type="protein sequence ID" value="THB62369.1"/>
    <property type="molecule type" value="Genomic_DNA"/>
</dbReference>
<accession>A0A4V3TVC3</accession>
<name>A0A4V3TVC3_9ENTE</name>
<dbReference type="Proteomes" id="UP000310506">
    <property type="component" value="Unassembled WGS sequence"/>
</dbReference>
<protein>
    <submittedName>
        <fullName evidence="1">Uncharacterized protein</fullName>
    </submittedName>
</protein>
<dbReference type="InterPro" id="IPR025659">
    <property type="entry name" value="Tubby-like_C"/>
</dbReference>
<gene>
    <name evidence="1" type="ORF">ESZ54_00720</name>
</gene>